<dbReference type="Pfam" id="PF01497">
    <property type="entry name" value="Peripla_BP_2"/>
    <property type="match status" value="1"/>
</dbReference>
<proteinExistence type="predicted"/>
<protein>
    <submittedName>
        <fullName evidence="6">Ferrichrome ABC transporter substrate-binding protein</fullName>
    </submittedName>
</protein>
<feature type="compositionally biased region" description="Low complexity" evidence="4">
    <location>
        <begin position="1"/>
        <end position="25"/>
    </location>
</feature>
<keyword evidence="7" id="KW-1185">Reference proteome</keyword>
<comment type="caution">
    <text evidence="6">The sequence shown here is derived from an EMBL/GenBank/DDBJ whole genome shotgun (WGS) entry which is preliminary data.</text>
</comment>
<dbReference type="Proteomes" id="UP000011680">
    <property type="component" value="Unassembled WGS sequence"/>
</dbReference>
<evidence type="ECO:0000313" key="6">
    <source>
        <dbReference type="EMBL" id="EMA55771.1"/>
    </source>
</evidence>
<reference evidence="6 7" key="1">
    <citation type="journal article" date="2014" name="PLoS Genet.">
        <title>Phylogenetically driven sequencing of extremely halophilic archaea reveals strategies for static and dynamic osmo-response.</title>
        <authorList>
            <person name="Becker E.A."/>
            <person name="Seitzer P.M."/>
            <person name="Tritt A."/>
            <person name="Larsen D."/>
            <person name="Krusor M."/>
            <person name="Yao A.I."/>
            <person name="Wu D."/>
            <person name="Madern D."/>
            <person name="Eisen J.A."/>
            <person name="Darling A.E."/>
            <person name="Facciotti M.T."/>
        </authorList>
    </citation>
    <scope>NUCLEOTIDE SEQUENCE [LARGE SCALE GENOMIC DNA]</scope>
    <source>
        <strain evidence="6 7">JCM 13552</strain>
    </source>
</reference>
<dbReference type="EMBL" id="AOMF01000103">
    <property type="protein sequence ID" value="EMA55771.1"/>
    <property type="molecule type" value="Genomic_DNA"/>
</dbReference>
<dbReference type="Gene3D" id="3.40.50.1980">
    <property type="entry name" value="Nitrogenase molybdenum iron protein domain"/>
    <property type="match status" value="2"/>
</dbReference>
<gene>
    <name evidence="6" type="ORF">C451_04808</name>
</gene>
<evidence type="ECO:0000259" key="5">
    <source>
        <dbReference type="Pfam" id="PF01497"/>
    </source>
</evidence>
<dbReference type="InterPro" id="IPR051313">
    <property type="entry name" value="Bact_iron-sidero_bind"/>
</dbReference>
<dbReference type="AlphaFoldDB" id="M0ND34"/>
<keyword evidence="3" id="KW-0732">Signal</keyword>
<sequence>MNSTGGNSGAKTAGGTTATGSGSYSVRVKPNPSQTFESVPETYAIIPSAWLDIGMALGKQPAAAASFKRAPLKYYDQLPNVAFDKESVTLLAGDAESSYDKENFYTANVDVHIIDPRLLKSYANWKDADIEEIAKNVGPFAGSTIRFAMDGTDPFYDLYGAFEKAAKIFQRQRQFREWQSFYDEFHSRITSKLPPKAERPSVAAIWRGINPDSGEFRISAVYKKQNNTRSFRTLGLKDAFGKQTPDAAVGYEELLDVDPDYIGGVGLLTSMNHDEFTSQVVEPLEANANGQSLNAVKNGNVVRTGGQYMGPIVDLFSTEALAKQVFPDQFGEWPGSIGDIPKNERLFDRKRLSEIINSNGNDST</sequence>
<feature type="domain" description="Fe/B12 periplasmic-binding" evidence="5">
    <location>
        <begin position="150"/>
        <end position="307"/>
    </location>
</feature>
<keyword evidence="2" id="KW-0813">Transport</keyword>
<comment type="subcellular location">
    <subcellularLocation>
        <location evidence="1">Cell envelope</location>
    </subcellularLocation>
</comment>
<dbReference type="PATRIC" id="fig|1227457.3.peg.865"/>
<evidence type="ECO:0000313" key="7">
    <source>
        <dbReference type="Proteomes" id="UP000011680"/>
    </source>
</evidence>
<evidence type="ECO:0000256" key="2">
    <source>
        <dbReference type="ARBA" id="ARBA00022448"/>
    </source>
</evidence>
<evidence type="ECO:0000256" key="1">
    <source>
        <dbReference type="ARBA" id="ARBA00004196"/>
    </source>
</evidence>
<evidence type="ECO:0000256" key="3">
    <source>
        <dbReference type="ARBA" id="ARBA00022729"/>
    </source>
</evidence>
<evidence type="ECO:0000256" key="4">
    <source>
        <dbReference type="SAM" id="MobiDB-lite"/>
    </source>
</evidence>
<dbReference type="PANTHER" id="PTHR30532:SF1">
    <property type="entry name" value="IRON(3+)-HYDROXAMATE-BINDING PROTEIN FHUD"/>
    <property type="match status" value="1"/>
</dbReference>
<organism evidence="6 7">
    <name type="scientific">Halococcus thailandensis JCM 13552</name>
    <dbReference type="NCBI Taxonomy" id="1227457"/>
    <lineage>
        <taxon>Archaea</taxon>
        <taxon>Methanobacteriati</taxon>
        <taxon>Methanobacteriota</taxon>
        <taxon>Stenosarchaea group</taxon>
        <taxon>Halobacteria</taxon>
        <taxon>Halobacteriales</taxon>
        <taxon>Halococcaceae</taxon>
        <taxon>Halococcus</taxon>
    </lineage>
</organism>
<dbReference type="InterPro" id="IPR002491">
    <property type="entry name" value="ABC_transptr_periplasmic_BD"/>
</dbReference>
<dbReference type="SUPFAM" id="SSF53807">
    <property type="entry name" value="Helical backbone' metal receptor"/>
    <property type="match status" value="1"/>
</dbReference>
<accession>M0ND34</accession>
<dbReference type="STRING" id="1227457.C451_04808"/>
<dbReference type="PANTHER" id="PTHR30532">
    <property type="entry name" value="IRON III DICITRATE-BINDING PERIPLASMIC PROTEIN"/>
    <property type="match status" value="1"/>
</dbReference>
<dbReference type="eggNOG" id="arCOG06180">
    <property type="taxonomic scope" value="Archaea"/>
</dbReference>
<feature type="region of interest" description="Disordered" evidence="4">
    <location>
        <begin position="1"/>
        <end position="34"/>
    </location>
</feature>
<name>M0ND34_9EURY</name>